<accession>S8AF05</accession>
<dbReference type="AlphaFoldDB" id="S8AF05"/>
<protein>
    <recommendedName>
        <fullName evidence="2">Clr5 domain-containing protein</fullName>
    </recommendedName>
</protein>
<feature type="region of interest" description="Disordered" evidence="1">
    <location>
        <begin position="82"/>
        <end position="154"/>
    </location>
</feature>
<dbReference type="InterPro" id="IPR025676">
    <property type="entry name" value="Clr5_dom"/>
</dbReference>
<feature type="domain" description="Clr5" evidence="2">
    <location>
        <begin position="37"/>
        <end position="85"/>
    </location>
</feature>
<evidence type="ECO:0000259" key="2">
    <source>
        <dbReference type="Pfam" id="PF14420"/>
    </source>
</evidence>
<dbReference type="Pfam" id="PF14420">
    <property type="entry name" value="Clr5"/>
    <property type="match status" value="1"/>
</dbReference>
<feature type="compositionally biased region" description="Low complexity" evidence="1">
    <location>
        <begin position="95"/>
        <end position="106"/>
    </location>
</feature>
<evidence type="ECO:0000256" key="1">
    <source>
        <dbReference type="SAM" id="MobiDB-lite"/>
    </source>
</evidence>
<dbReference type="EMBL" id="AQGS01000454">
    <property type="protein sequence ID" value="EPS39726.1"/>
    <property type="molecule type" value="Genomic_DNA"/>
</dbReference>
<evidence type="ECO:0000313" key="3">
    <source>
        <dbReference type="EMBL" id="EPS39726.1"/>
    </source>
</evidence>
<gene>
    <name evidence="3" type="ORF">H072_6472</name>
</gene>
<name>S8AF05_DACHA</name>
<feature type="compositionally biased region" description="Low complexity" evidence="1">
    <location>
        <begin position="114"/>
        <end position="141"/>
    </location>
</feature>
<dbReference type="OrthoDB" id="5510429at2759"/>
<reference evidence="4" key="2">
    <citation type="submission" date="2013-04" db="EMBL/GenBank/DDBJ databases">
        <title>Genomic mechanisms accounting for the adaptation to parasitism in nematode-trapping fungi.</title>
        <authorList>
            <person name="Ahren D.G."/>
        </authorList>
    </citation>
    <scope>NUCLEOTIDE SEQUENCE [LARGE SCALE GENOMIC DNA]</scope>
    <source>
        <strain evidence="4">CBS 200.50</strain>
    </source>
</reference>
<organism evidence="3 4">
    <name type="scientific">Dactylellina haptotyla (strain CBS 200.50)</name>
    <name type="common">Nematode-trapping fungus</name>
    <name type="synonym">Monacrosporium haptotylum</name>
    <dbReference type="NCBI Taxonomy" id="1284197"/>
    <lineage>
        <taxon>Eukaryota</taxon>
        <taxon>Fungi</taxon>
        <taxon>Dikarya</taxon>
        <taxon>Ascomycota</taxon>
        <taxon>Pezizomycotina</taxon>
        <taxon>Orbiliomycetes</taxon>
        <taxon>Orbiliales</taxon>
        <taxon>Orbiliaceae</taxon>
        <taxon>Dactylellina</taxon>
    </lineage>
</organism>
<reference evidence="3 4" key="1">
    <citation type="journal article" date="2013" name="PLoS Genet.">
        <title>Genomic mechanisms accounting for the adaptation to parasitism in nematode-trapping fungi.</title>
        <authorList>
            <person name="Meerupati T."/>
            <person name="Andersson K.M."/>
            <person name="Friman E."/>
            <person name="Kumar D."/>
            <person name="Tunlid A."/>
            <person name="Ahren D."/>
        </authorList>
    </citation>
    <scope>NUCLEOTIDE SEQUENCE [LARGE SCALE GENOMIC DNA]</scope>
    <source>
        <strain evidence="3 4">CBS 200.50</strain>
    </source>
</reference>
<dbReference type="Proteomes" id="UP000015100">
    <property type="component" value="Unassembled WGS sequence"/>
</dbReference>
<comment type="caution">
    <text evidence="3">The sequence shown here is derived from an EMBL/GenBank/DDBJ whole genome shotgun (WGS) entry which is preliminary data.</text>
</comment>
<proteinExistence type="predicted"/>
<sequence>MSQQAGSIIKLEGVSRSPPVKFVKVDNPNNTREYTKKQDWELLREFILELHEAGYNNPSIRKKLQRVHGVTVSARQLKHRLDTWKKEMPQRKLRSPSTKPSSPSVPETGAMCTSSKPKVPKSMVSVWDTQSSDTSTSSGSSMEMTIDDSVTSVSSEDFEVMSPTVKMEDLGTPEIEMIIRESDELERSAHCTFSKLGGPLVLVSKAQEPGSPNDDIDEALYQKVVESLQDFTLDDGTVDEEDITATLVRTVRRVEYTLSMILEMMRSPESIRIRQLTDSPTTVVFERDQPCECRKCGTDSEAGKEPRYVEIGRLSDIRVESDGAALDTLWFGSRASYANYDIVSFLESILAVIVSDALFFPRNHQVRVSILYDLAFRARQRGMETIFEHVTKILVIFSTLIGDPQQGGVQHLYIVETTFYDAKGYPQLYAEFQEGRRLLQRYYPYVNDNKSKGLDLPFRAGIAVYYALDIVEEVIDTPSKRNCACCQKKAMDALNMAWDVLNNGLIREPRYWTHYAVLTAIGDFVIACRSLKYNFLTERSFDGLIRSFNSVATGNLAQEGNILDGVRLIGALMRLVGSYRSAIIYTQQCIELLKQTSSRLDPFHLKKMHFSTILIGEVMIERGAIRYAEPTLRWLNVEIKRFQGRLCFELISKDQLEKSWNLYQHCVTYNNSNDSAMTVPQYESNRIFELEDTSDSDIEAMNTDERNEEESTAMSTELVHPQPRRYREPTPVDFSDPGFQMFMADVISHADPVGYYTTFRDTPSPNLTIRR</sequence>
<dbReference type="HOGENOM" id="CLU_362472_0_0_1"/>
<evidence type="ECO:0000313" key="4">
    <source>
        <dbReference type="Proteomes" id="UP000015100"/>
    </source>
</evidence>
<keyword evidence="4" id="KW-1185">Reference proteome</keyword>